<sequence length="97" mass="8979">MVVTDGAAGSLAADASGAWRVALPASAGAFGSYPVGSGDSYLGGLLAALDDGAGLPSAVALAAGAATANALVPGAAVFDAGRARALAALVEVAPAVR</sequence>
<gene>
    <name evidence="1" type="ORF">GCM10025867_20270</name>
</gene>
<name>A0ABM8GMY5_9MICO</name>
<evidence type="ECO:0000313" key="1">
    <source>
        <dbReference type="EMBL" id="BDZ49786.1"/>
    </source>
</evidence>
<dbReference type="EMBL" id="AP027732">
    <property type="protein sequence ID" value="BDZ49786.1"/>
    <property type="molecule type" value="Genomic_DNA"/>
</dbReference>
<dbReference type="Gene3D" id="3.40.1190.20">
    <property type="match status" value="1"/>
</dbReference>
<dbReference type="PANTHER" id="PTHR46566:SF5">
    <property type="entry name" value="1-PHOSPHOFRUCTOKINASE"/>
    <property type="match status" value="1"/>
</dbReference>
<accession>A0ABM8GMY5</accession>
<keyword evidence="2" id="KW-1185">Reference proteome</keyword>
<organism evidence="1 2">
    <name type="scientific">Frondihabitans sucicola</name>
    <dbReference type="NCBI Taxonomy" id="1268041"/>
    <lineage>
        <taxon>Bacteria</taxon>
        <taxon>Bacillati</taxon>
        <taxon>Actinomycetota</taxon>
        <taxon>Actinomycetes</taxon>
        <taxon>Micrococcales</taxon>
        <taxon>Microbacteriaceae</taxon>
        <taxon>Frondihabitans</taxon>
    </lineage>
</organism>
<proteinExistence type="predicted"/>
<dbReference type="InterPro" id="IPR029056">
    <property type="entry name" value="Ribokinase-like"/>
</dbReference>
<dbReference type="Proteomes" id="UP001321486">
    <property type="component" value="Chromosome"/>
</dbReference>
<dbReference type="SUPFAM" id="SSF53613">
    <property type="entry name" value="Ribokinase-like"/>
    <property type="match status" value="1"/>
</dbReference>
<reference evidence="2" key="1">
    <citation type="journal article" date="2019" name="Int. J. Syst. Evol. Microbiol.">
        <title>The Global Catalogue of Microorganisms (GCM) 10K type strain sequencing project: providing services to taxonomists for standard genome sequencing and annotation.</title>
        <authorList>
            <consortium name="The Broad Institute Genomics Platform"/>
            <consortium name="The Broad Institute Genome Sequencing Center for Infectious Disease"/>
            <person name="Wu L."/>
            <person name="Ma J."/>
        </authorList>
    </citation>
    <scope>NUCLEOTIDE SEQUENCE [LARGE SCALE GENOMIC DNA]</scope>
    <source>
        <strain evidence="2">NBRC 108728</strain>
    </source>
</reference>
<protein>
    <recommendedName>
        <fullName evidence="3">Carbohydrate kinase PfkB domain-containing protein</fullName>
    </recommendedName>
</protein>
<dbReference type="PANTHER" id="PTHR46566">
    <property type="entry name" value="1-PHOSPHOFRUCTOKINASE-RELATED"/>
    <property type="match status" value="1"/>
</dbReference>
<evidence type="ECO:0000313" key="2">
    <source>
        <dbReference type="Proteomes" id="UP001321486"/>
    </source>
</evidence>
<evidence type="ECO:0008006" key="3">
    <source>
        <dbReference type="Google" id="ProtNLM"/>
    </source>
</evidence>